<evidence type="ECO:0000259" key="6">
    <source>
        <dbReference type="Pfam" id="PF08281"/>
    </source>
</evidence>
<evidence type="ECO:0000256" key="1">
    <source>
        <dbReference type="ARBA" id="ARBA00010641"/>
    </source>
</evidence>
<dbReference type="InterPro" id="IPR014284">
    <property type="entry name" value="RNA_pol_sigma-70_dom"/>
</dbReference>
<dbReference type="PANTHER" id="PTHR43133:SF46">
    <property type="entry name" value="RNA POLYMERASE SIGMA-70 FACTOR ECF SUBFAMILY"/>
    <property type="match status" value="1"/>
</dbReference>
<dbReference type="InterPro" id="IPR013249">
    <property type="entry name" value="RNA_pol_sigma70_r4_t2"/>
</dbReference>
<protein>
    <submittedName>
        <fullName evidence="7">RNA polymerase sigma-70 factor</fullName>
    </submittedName>
</protein>
<evidence type="ECO:0000259" key="5">
    <source>
        <dbReference type="Pfam" id="PF04542"/>
    </source>
</evidence>
<evidence type="ECO:0000256" key="3">
    <source>
        <dbReference type="ARBA" id="ARBA00023082"/>
    </source>
</evidence>
<evidence type="ECO:0000313" key="7">
    <source>
        <dbReference type="EMBL" id="QSE98883.1"/>
    </source>
</evidence>
<feature type="domain" description="RNA polymerase sigma-70 region 2" evidence="5">
    <location>
        <begin position="21"/>
        <end position="87"/>
    </location>
</feature>
<keyword evidence="4" id="KW-0804">Transcription</keyword>
<dbReference type="EMBL" id="CP070608">
    <property type="protein sequence ID" value="QSE98883.1"/>
    <property type="molecule type" value="Genomic_DNA"/>
</dbReference>
<comment type="similarity">
    <text evidence="1">Belongs to the sigma-70 factor family. ECF subfamily.</text>
</comment>
<dbReference type="Proteomes" id="UP000662783">
    <property type="component" value="Chromosome"/>
</dbReference>
<dbReference type="Gene3D" id="1.10.1740.10">
    <property type="match status" value="1"/>
</dbReference>
<gene>
    <name evidence="7" type="ORF">JR347_07320</name>
</gene>
<dbReference type="InterPro" id="IPR007627">
    <property type="entry name" value="RNA_pol_sigma70_r2"/>
</dbReference>
<reference evidence="7" key="1">
    <citation type="submission" date="2021-02" db="EMBL/GenBank/DDBJ databases">
        <title>Fulvivirga sp. S481 isolated from sea water.</title>
        <authorList>
            <person name="Bae S.S."/>
            <person name="Baek K."/>
        </authorList>
    </citation>
    <scope>NUCLEOTIDE SEQUENCE</scope>
    <source>
        <strain evidence="7">S481</strain>
    </source>
</reference>
<name>A0A974WNT0_9BACT</name>
<evidence type="ECO:0000256" key="2">
    <source>
        <dbReference type="ARBA" id="ARBA00023015"/>
    </source>
</evidence>
<keyword evidence="8" id="KW-1185">Reference proteome</keyword>
<organism evidence="7 8">
    <name type="scientific">Fulvivirga lutea</name>
    <dbReference type="NCBI Taxonomy" id="2810512"/>
    <lineage>
        <taxon>Bacteria</taxon>
        <taxon>Pseudomonadati</taxon>
        <taxon>Bacteroidota</taxon>
        <taxon>Cytophagia</taxon>
        <taxon>Cytophagales</taxon>
        <taxon>Fulvivirgaceae</taxon>
        <taxon>Fulvivirga</taxon>
    </lineage>
</organism>
<dbReference type="Pfam" id="PF08281">
    <property type="entry name" value="Sigma70_r4_2"/>
    <property type="match status" value="1"/>
</dbReference>
<dbReference type="GO" id="GO:0016987">
    <property type="term" value="F:sigma factor activity"/>
    <property type="evidence" value="ECO:0007669"/>
    <property type="project" value="UniProtKB-KW"/>
</dbReference>
<dbReference type="InterPro" id="IPR036388">
    <property type="entry name" value="WH-like_DNA-bd_sf"/>
</dbReference>
<dbReference type="Gene3D" id="1.10.10.10">
    <property type="entry name" value="Winged helix-like DNA-binding domain superfamily/Winged helix DNA-binding domain"/>
    <property type="match status" value="1"/>
</dbReference>
<dbReference type="NCBIfam" id="TIGR02985">
    <property type="entry name" value="Sig70_bacteroi1"/>
    <property type="match status" value="1"/>
</dbReference>
<dbReference type="SUPFAM" id="SSF88946">
    <property type="entry name" value="Sigma2 domain of RNA polymerase sigma factors"/>
    <property type="match status" value="1"/>
</dbReference>
<accession>A0A974WNT0</accession>
<dbReference type="InterPro" id="IPR039425">
    <property type="entry name" value="RNA_pol_sigma-70-like"/>
</dbReference>
<dbReference type="Pfam" id="PF04542">
    <property type="entry name" value="Sigma70_r2"/>
    <property type="match status" value="1"/>
</dbReference>
<dbReference type="InterPro" id="IPR014327">
    <property type="entry name" value="RNA_pol_sigma70_bacteroid"/>
</dbReference>
<dbReference type="GO" id="GO:0006352">
    <property type="term" value="P:DNA-templated transcription initiation"/>
    <property type="evidence" value="ECO:0007669"/>
    <property type="project" value="InterPro"/>
</dbReference>
<dbReference type="AlphaFoldDB" id="A0A974WNT0"/>
<sequence length="184" mass="21455">MTQNFTWSKIKEGDEQAFKSLYDALFNKLIFRATYFLESKEEAEDVIQNVFLKLWKSRENLEITGSIEAYLNNAVKNSCLNKLERKKTRLSYINYLSNTVEPNTQQFTDPFFIEKLNTSIDSLPEKCKEVFIKSRFKGRKNKEIAQELNISIKTVENQMGKALSILRDALIDYLPVIIMSAFLK</sequence>
<evidence type="ECO:0000313" key="8">
    <source>
        <dbReference type="Proteomes" id="UP000662783"/>
    </source>
</evidence>
<feature type="domain" description="RNA polymerase sigma factor 70 region 4 type 2" evidence="6">
    <location>
        <begin position="115"/>
        <end position="163"/>
    </location>
</feature>
<dbReference type="KEGG" id="fuv:JR347_07320"/>
<dbReference type="InterPro" id="IPR013324">
    <property type="entry name" value="RNA_pol_sigma_r3/r4-like"/>
</dbReference>
<dbReference type="GO" id="GO:0003677">
    <property type="term" value="F:DNA binding"/>
    <property type="evidence" value="ECO:0007669"/>
    <property type="project" value="InterPro"/>
</dbReference>
<dbReference type="SUPFAM" id="SSF88659">
    <property type="entry name" value="Sigma3 and sigma4 domains of RNA polymerase sigma factors"/>
    <property type="match status" value="1"/>
</dbReference>
<dbReference type="RefSeq" id="WP_205723397.1">
    <property type="nucleotide sequence ID" value="NZ_CP070608.1"/>
</dbReference>
<dbReference type="NCBIfam" id="TIGR02937">
    <property type="entry name" value="sigma70-ECF"/>
    <property type="match status" value="1"/>
</dbReference>
<keyword evidence="3" id="KW-0731">Sigma factor</keyword>
<keyword evidence="2" id="KW-0805">Transcription regulation</keyword>
<proteinExistence type="inferred from homology"/>
<evidence type="ECO:0000256" key="4">
    <source>
        <dbReference type="ARBA" id="ARBA00023163"/>
    </source>
</evidence>
<dbReference type="InterPro" id="IPR013325">
    <property type="entry name" value="RNA_pol_sigma_r2"/>
</dbReference>
<dbReference type="PANTHER" id="PTHR43133">
    <property type="entry name" value="RNA POLYMERASE ECF-TYPE SIGMA FACTO"/>
    <property type="match status" value="1"/>
</dbReference>